<evidence type="ECO:0000259" key="3">
    <source>
        <dbReference type="Pfam" id="PF05368"/>
    </source>
</evidence>
<evidence type="ECO:0000313" key="5">
    <source>
        <dbReference type="Proteomes" id="UP001172673"/>
    </source>
</evidence>
<dbReference type="Proteomes" id="UP001172673">
    <property type="component" value="Unassembled WGS sequence"/>
</dbReference>
<dbReference type="AlphaFoldDB" id="A0AA38X1U5"/>
<dbReference type="SUPFAM" id="SSF51735">
    <property type="entry name" value="NAD(P)-binding Rossmann-fold domains"/>
    <property type="match status" value="1"/>
</dbReference>
<dbReference type="PANTHER" id="PTHR42748">
    <property type="entry name" value="NITROGEN METABOLITE REPRESSION PROTEIN NMRA FAMILY MEMBER"/>
    <property type="match status" value="1"/>
</dbReference>
<comment type="similarity">
    <text evidence="1">Belongs to the NmrA-type oxidoreductase family.</text>
</comment>
<dbReference type="PANTHER" id="PTHR42748:SF7">
    <property type="entry name" value="NMRA LIKE REDOX SENSOR 1-RELATED"/>
    <property type="match status" value="1"/>
</dbReference>
<dbReference type="GO" id="GO:0005634">
    <property type="term" value="C:nucleus"/>
    <property type="evidence" value="ECO:0007669"/>
    <property type="project" value="TreeGrafter"/>
</dbReference>
<evidence type="ECO:0000256" key="1">
    <source>
        <dbReference type="ARBA" id="ARBA00006328"/>
    </source>
</evidence>
<feature type="domain" description="NmrA-like" evidence="3">
    <location>
        <begin position="5"/>
        <end position="270"/>
    </location>
</feature>
<dbReference type="InterPro" id="IPR008030">
    <property type="entry name" value="NmrA-like"/>
</dbReference>
<dbReference type="EMBL" id="JAPDRK010000017">
    <property type="protein sequence ID" value="KAJ9605185.1"/>
    <property type="molecule type" value="Genomic_DNA"/>
</dbReference>
<sequence>MSSLKRILITGATGKQGGALLSALLKSPPPQPFHLVALTRNSKSPSALALAKKSNVSVVEGDLNNCEAIFKASPEPFHGVFSVQVPMNPKVEEQQGKSLIDAAAANGVSHFIYTSADRGGVQASDRSGTAVKHFHSKFNIEKHLKQVSEKAGGRMKWTIIRPVAFMENLTPDFLGRAFASMWQLNGMDSKLQLVSSVDIGILAAHAFKDPDNYTGKAISFATDELTPQQANDIFKKVMGTDMPTTYSFLARTIKFLLYNQLGAMFDWFKSDGFGANPREYTDKFPEMQNFETWLKQSSKFTKPSAT</sequence>
<accession>A0AA38X1U5</accession>
<dbReference type="Gene3D" id="3.90.25.10">
    <property type="entry name" value="UDP-galactose 4-epimerase, domain 1"/>
    <property type="match status" value="1"/>
</dbReference>
<comment type="caution">
    <text evidence="4">The sequence shown here is derived from an EMBL/GenBank/DDBJ whole genome shotgun (WGS) entry which is preliminary data.</text>
</comment>
<keyword evidence="5" id="KW-1185">Reference proteome</keyword>
<dbReference type="InterPro" id="IPR036291">
    <property type="entry name" value="NAD(P)-bd_dom_sf"/>
</dbReference>
<gene>
    <name evidence="4" type="ORF">H2200_010575</name>
</gene>
<proteinExistence type="inferred from homology"/>
<evidence type="ECO:0000313" key="4">
    <source>
        <dbReference type="EMBL" id="KAJ9605185.1"/>
    </source>
</evidence>
<dbReference type="Gene3D" id="3.40.50.720">
    <property type="entry name" value="NAD(P)-binding Rossmann-like Domain"/>
    <property type="match status" value="1"/>
</dbReference>
<evidence type="ECO:0000256" key="2">
    <source>
        <dbReference type="ARBA" id="ARBA00022857"/>
    </source>
</evidence>
<protein>
    <recommendedName>
        <fullName evidence="3">NmrA-like domain-containing protein</fullName>
    </recommendedName>
</protein>
<dbReference type="InterPro" id="IPR051164">
    <property type="entry name" value="NmrA-like_oxidored"/>
</dbReference>
<dbReference type="Pfam" id="PF05368">
    <property type="entry name" value="NmrA"/>
    <property type="match status" value="1"/>
</dbReference>
<reference evidence="4" key="1">
    <citation type="submission" date="2022-10" db="EMBL/GenBank/DDBJ databases">
        <title>Culturing micro-colonial fungi from biological soil crusts in the Mojave desert and describing Neophaeococcomyces mojavensis, and introducing the new genera and species Taxawa tesnikishii.</title>
        <authorList>
            <person name="Kurbessoian T."/>
            <person name="Stajich J.E."/>
        </authorList>
    </citation>
    <scope>NUCLEOTIDE SEQUENCE</scope>
    <source>
        <strain evidence="4">TK_41</strain>
    </source>
</reference>
<keyword evidence="2" id="KW-0521">NADP</keyword>
<organism evidence="4 5">
    <name type="scientific">Cladophialophora chaetospira</name>
    <dbReference type="NCBI Taxonomy" id="386627"/>
    <lineage>
        <taxon>Eukaryota</taxon>
        <taxon>Fungi</taxon>
        <taxon>Dikarya</taxon>
        <taxon>Ascomycota</taxon>
        <taxon>Pezizomycotina</taxon>
        <taxon>Eurotiomycetes</taxon>
        <taxon>Chaetothyriomycetidae</taxon>
        <taxon>Chaetothyriales</taxon>
        <taxon>Herpotrichiellaceae</taxon>
        <taxon>Cladophialophora</taxon>
    </lineage>
</organism>
<name>A0AA38X1U5_9EURO</name>